<dbReference type="InterPro" id="IPR001480">
    <property type="entry name" value="Bulb-type_lectin_dom"/>
</dbReference>
<dbReference type="PROSITE" id="PS50927">
    <property type="entry name" value="BULB_LECTIN"/>
    <property type="match status" value="1"/>
</dbReference>
<feature type="compositionally biased region" description="Low complexity" evidence="1">
    <location>
        <begin position="139"/>
        <end position="168"/>
    </location>
</feature>
<proteinExistence type="predicted"/>
<evidence type="ECO:0000259" key="2">
    <source>
        <dbReference type="PROSITE" id="PS50927"/>
    </source>
</evidence>
<protein>
    <recommendedName>
        <fullName evidence="2">Bulb-type lectin domain-containing protein</fullName>
    </recommendedName>
</protein>
<organism evidence="3 4">
    <name type="scientific">Nonomuraea maheshkhaliensis</name>
    <dbReference type="NCBI Taxonomy" id="419590"/>
    <lineage>
        <taxon>Bacteria</taxon>
        <taxon>Bacillati</taxon>
        <taxon>Actinomycetota</taxon>
        <taxon>Actinomycetes</taxon>
        <taxon>Streptosporangiales</taxon>
        <taxon>Streptosporangiaceae</taxon>
        <taxon>Nonomuraea</taxon>
    </lineage>
</organism>
<sequence length="182" mass="18763">MQKEGNLVIYGPGDKPLWSTATAGNPGAYLLLPKESGNLVICSRDNRPLWSSKVSIGKLPSGHVLRAGQSIQSANGRYRLVQRDEGNAVLYDGRRSLFTTPTAGHPGARSIMQAEGNWVVVGRDDKALWTTKTAGNPGRGSRSPTTAGSSSTPRPASPSGPAADPAVSGRGGSCAEAGPVAG</sequence>
<dbReference type="Gene3D" id="2.90.10.30">
    <property type="match status" value="2"/>
</dbReference>
<feature type="region of interest" description="Disordered" evidence="1">
    <location>
        <begin position="130"/>
        <end position="182"/>
    </location>
</feature>
<dbReference type="SUPFAM" id="SSF51110">
    <property type="entry name" value="alpha-D-mannose-specific plant lectins"/>
    <property type="match status" value="2"/>
</dbReference>
<evidence type="ECO:0000313" key="4">
    <source>
        <dbReference type="Proteomes" id="UP001500064"/>
    </source>
</evidence>
<dbReference type="EMBL" id="BAAAMU010000092">
    <property type="protein sequence ID" value="GAA1672398.1"/>
    <property type="molecule type" value="Genomic_DNA"/>
</dbReference>
<keyword evidence="4" id="KW-1185">Reference proteome</keyword>
<dbReference type="InterPro" id="IPR036426">
    <property type="entry name" value="Bulb-type_lectin_dom_sf"/>
</dbReference>
<dbReference type="Proteomes" id="UP001500064">
    <property type="component" value="Unassembled WGS sequence"/>
</dbReference>
<accession>A0ABN2GJP1</accession>
<gene>
    <name evidence="3" type="ORF">GCM10009733_081960</name>
</gene>
<reference evidence="3 4" key="1">
    <citation type="journal article" date="2019" name="Int. J. Syst. Evol. Microbiol.">
        <title>The Global Catalogue of Microorganisms (GCM) 10K type strain sequencing project: providing services to taxonomists for standard genome sequencing and annotation.</title>
        <authorList>
            <consortium name="The Broad Institute Genomics Platform"/>
            <consortium name="The Broad Institute Genome Sequencing Center for Infectious Disease"/>
            <person name="Wu L."/>
            <person name="Ma J."/>
        </authorList>
    </citation>
    <scope>NUCLEOTIDE SEQUENCE [LARGE SCALE GENOMIC DNA]</scope>
    <source>
        <strain evidence="3 4">JCM 13929</strain>
    </source>
</reference>
<name>A0ABN2GJP1_9ACTN</name>
<dbReference type="RefSeq" id="WP_346112207.1">
    <property type="nucleotide sequence ID" value="NZ_BAAAMU010000092.1"/>
</dbReference>
<feature type="domain" description="Bulb-type lectin" evidence="2">
    <location>
        <begin position="1"/>
        <end position="54"/>
    </location>
</feature>
<evidence type="ECO:0000313" key="3">
    <source>
        <dbReference type="EMBL" id="GAA1672398.1"/>
    </source>
</evidence>
<comment type="caution">
    <text evidence="3">The sequence shown here is derived from an EMBL/GenBank/DDBJ whole genome shotgun (WGS) entry which is preliminary data.</text>
</comment>
<evidence type="ECO:0000256" key="1">
    <source>
        <dbReference type="SAM" id="MobiDB-lite"/>
    </source>
</evidence>